<protein>
    <submittedName>
        <fullName evidence="1">Uncharacterized protein</fullName>
    </submittedName>
</protein>
<evidence type="ECO:0000313" key="1">
    <source>
        <dbReference type="EMBL" id="NHZ89907.1"/>
    </source>
</evidence>
<dbReference type="Proteomes" id="UP000609726">
    <property type="component" value="Unassembled WGS sequence"/>
</dbReference>
<name>A0ABX0NTK5_9BURK</name>
<sequence length="438" mass="44217">MSYQKIDYIAYALASLSEAPGLPLAADDIAARCQLMMNAIRSASAAPALDTSDGAGTVLKVFMAPAGFFGGAATPYTLADVQNAINALQKMVADDAWADWVFVFGSIAYQPDPSAPRSYQFCLVQQGGSANRCQLLAGTVLAQFASGVNLVNLSAASGGVLIGQAGGGGQDAPGASVLCDGAGVFTLAGLTWGLDLRDRLTGASILRAPIAPAASAIQVQLVLLSGPSVLPQNVAAGFQGYVFACDGGAASAAAFSVGAAGATPPLALAGTYAMADTPIDLGGSPPREVPVTQLFAAGPGSVNVFAGAPFPPAATVGGQVVALSWPALVSPLAASPAAPTYTFNFSVVYDAQGAYRNTLCQIVCNNLDFMGLNYVMPLIFTSTDAGGQAVAIDFDNGLGSMGYQKSLQGQIQVPGFAFDGAAFLFSTDITGPAPATIW</sequence>
<comment type="caution">
    <text evidence="1">The sequence shown here is derived from an EMBL/GenBank/DDBJ whole genome shotgun (WGS) entry which is preliminary data.</text>
</comment>
<dbReference type="RefSeq" id="WP_166875238.1">
    <property type="nucleotide sequence ID" value="NZ_WHJH01000012.1"/>
</dbReference>
<organism evidence="1 2">
    <name type="scientific">Massilia mucilaginosa</name>
    <dbReference type="NCBI Taxonomy" id="2609282"/>
    <lineage>
        <taxon>Bacteria</taxon>
        <taxon>Pseudomonadati</taxon>
        <taxon>Pseudomonadota</taxon>
        <taxon>Betaproteobacteria</taxon>
        <taxon>Burkholderiales</taxon>
        <taxon>Oxalobacteraceae</taxon>
        <taxon>Telluria group</taxon>
        <taxon>Massilia</taxon>
    </lineage>
</organism>
<gene>
    <name evidence="1" type="ORF">F2P45_12910</name>
</gene>
<dbReference type="EMBL" id="WHJH01000012">
    <property type="protein sequence ID" value="NHZ89907.1"/>
    <property type="molecule type" value="Genomic_DNA"/>
</dbReference>
<reference evidence="1 2" key="1">
    <citation type="submission" date="2019-10" db="EMBL/GenBank/DDBJ databases">
        <title>Taxonomy of Antarctic Massilia spp.: description of Massilia rubra sp. nov., Massilia aquatica sp. nov., Massilia mucilaginosa sp. nov., Massilia frigida sp. nov. isolated from streams, lakes and regoliths.</title>
        <authorList>
            <person name="Holochova P."/>
            <person name="Sedlacek I."/>
            <person name="Kralova S."/>
            <person name="Maslanova I."/>
            <person name="Busse H.-J."/>
            <person name="Stankova E."/>
            <person name="Vrbovska V."/>
            <person name="Kovarovic V."/>
            <person name="Bartak M."/>
            <person name="Svec P."/>
            <person name="Pantucek R."/>
        </authorList>
    </citation>
    <scope>NUCLEOTIDE SEQUENCE [LARGE SCALE GENOMIC DNA]</scope>
    <source>
        <strain evidence="1 2">CCM 8733</strain>
    </source>
</reference>
<evidence type="ECO:0000313" key="2">
    <source>
        <dbReference type="Proteomes" id="UP000609726"/>
    </source>
</evidence>
<proteinExistence type="predicted"/>
<accession>A0ABX0NTK5</accession>
<keyword evidence="2" id="KW-1185">Reference proteome</keyword>